<feature type="transmembrane region" description="Helical" evidence="1">
    <location>
        <begin position="9"/>
        <end position="28"/>
    </location>
</feature>
<gene>
    <name evidence="2" type="ORF">SEMRO_908_G218900.1</name>
</gene>
<feature type="transmembrane region" description="Helical" evidence="1">
    <location>
        <begin position="55"/>
        <end position="74"/>
    </location>
</feature>
<keyword evidence="1" id="KW-1133">Transmembrane helix</keyword>
<name>A0A9N8ECY6_9STRA</name>
<protein>
    <submittedName>
        <fullName evidence="2">Uncharacterized protein</fullName>
    </submittedName>
</protein>
<sequence length="172" mass="19239">MTTTQSSPTITAAAVLGNFIFLGPLLWIQELLQNLLTRAVTGDWGWIYPRSPHEWWSFHTMPSWGAVAAVWFALNVRFLHQQSVLVRLLIMATIGWVIEYLNGFVQEATGSEGLQVWPGSPLRYVTYGCFLWWIQNGVTWFVLNEGLARVGSAIAQSNLLGGKDISEGKKAE</sequence>
<comment type="caution">
    <text evidence="2">The sequence shown here is derived from an EMBL/GenBank/DDBJ whole genome shotgun (WGS) entry which is preliminary data.</text>
</comment>
<keyword evidence="3" id="KW-1185">Reference proteome</keyword>
<dbReference type="AlphaFoldDB" id="A0A9N8ECY6"/>
<evidence type="ECO:0000256" key="1">
    <source>
        <dbReference type="SAM" id="Phobius"/>
    </source>
</evidence>
<feature type="transmembrane region" description="Helical" evidence="1">
    <location>
        <begin position="86"/>
        <end position="104"/>
    </location>
</feature>
<dbReference type="EMBL" id="CAICTM010000906">
    <property type="protein sequence ID" value="CAB9518130.1"/>
    <property type="molecule type" value="Genomic_DNA"/>
</dbReference>
<feature type="transmembrane region" description="Helical" evidence="1">
    <location>
        <begin position="124"/>
        <end position="143"/>
    </location>
</feature>
<proteinExistence type="predicted"/>
<keyword evidence="1" id="KW-0812">Transmembrane</keyword>
<dbReference type="OrthoDB" id="10367180at2759"/>
<evidence type="ECO:0000313" key="2">
    <source>
        <dbReference type="EMBL" id="CAB9518130.1"/>
    </source>
</evidence>
<accession>A0A9N8ECY6</accession>
<keyword evidence="1" id="KW-0472">Membrane</keyword>
<dbReference type="Proteomes" id="UP001153069">
    <property type="component" value="Unassembled WGS sequence"/>
</dbReference>
<organism evidence="2 3">
    <name type="scientific">Seminavis robusta</name>
    <dbReference type="NCBI Taxonomy" id="568900"/>
    <lineage>
        <taxon>Eukaryota</taxon>
        <taxon>Sar</taxon>
        <taxon>Stramenopiles</taxon>
        <taxon>Ochrophyta</taxon>
        <taxon>Bacillariophyta</taxon>
        <taxon>Bacillariophyceae</taxon>
        <taxon>Bacillariophycidae</taxon>
        <taxon>Naviculales</taxon>
        <taxon>Naviculaceae</taxon>
        <taxon>Seminavis</taxon>
    </lineage>
</organism>
<reference evidence="2" key="1">
    <citation type="submission" date="2020-06" db="EMBL/GenBank/DDBJ databases">
        <authorList>
            <consortium name="Plant Systems Biology data submission"/>
        </authorList>
    </citation>
    <scope>NUCLEOTIDE SEQUENCE</scope>
    <source>
        <strain evidence="2">D6</strain>
    </source>
</reference>
<evidence type="ECO:0000313" key="3">
    <source>
        <dbReference type="Proteomes" id="UP001153069"/>
    </source>
</evidence>